<dbReference type="NCBIfam" id="TIGR01467">
    <property type="entry name" value="cobI_cbiL"/>
    <property type="match status" value="1"/>
</dbReference>
<comment type="pathway">
    <text evidence="1">Cofactor biosynthesis; adenosylcobalamin biosynthesis.</text>
</comment>
<dbReference type="InterPro" id="IPR012382">
    <property type="entry name" value="CobI/CbiL"/>
</dbReference>
<dbReference type="InterPro" id="IPR014776">
    <property type="entry name" value="4pyrrole_Mease_sub2"/>
</dbReference>
<evidence type="ECO:0000256" key="7">
    <source>
        <dbReference type="PIRNR" id="PIRNR036427"/>
    </source>
</evidence>
<name>A0A4R5PJG0_9HYPH</name>
<evidence type="ECO:0000313" key="10">
    <source>
        <dbReference type="Proteomes" id="UP000295131"/>
    </source>
</evidence>
<evidence type="ECO:0000256" key="4">
    <source>
        <dbReference type="ARBA" id="ARBA00022603"/>
    </source>
</evidence>
<evidence type="ECO:0000256" key="5">
    <source>
        <dbReference type="ARBA" id="ARBA00022679"/>
    </source>
</evidence>
<evidence type="ECO:0000256" key="6">
    <source>
        <dbReference type="ARBA" id="ARBA00022691"/>
    </source>
</evidence>
<reference evidence="9 10" key="1">
    <citation type="journal article" date="2013" name="Int. J. Syst. Evol. Microbiol.">
        <title>Hoeflea suaedae sp. nov., an endophytic bacterium isolated from the root of the halophyte Suaeda maritima.</title>
        <authorList>
            <person name="Chung E.J."/>
            <person name="Park J.A."/>
            <person name="Pramanik P."/>
            <person name="Bibi F."/>
            <person name="Jeon C.O."/>
            <person name="Chung Y.R."/>
        </authorList>
    </citation>
    <scope>NUCLEOTIDE SEQUENCE [LARGE SCALE GENOMIC DNA]</scope>
    <source>
        <strain evidence="9 10">YC6898</strain>
    </source>
</reference>
<dbReference type="AlphaFoldDB" id="A0A4R5PJG0"/>
<feature type="domain" description="Tetrapyrrole methylase" evidence="8">
    <location>
        <begin position="4"/>
        <end position="209"/>
    </location>
</feature>
<proteinExistence type="inferred from homology"/>
<dbReference type="PIRSF" id="PIRSF036427">
    <property type="entry name" value="Precrrn-2_mtase"/>
    <property type="match status" value="1"/>
</dbReference>
<dbReference type="Proteomes" id="UP000295131">
    <property type="component" value="Unassembled WGS sequence"/>
</dbReference>
<dbReference type="EC" id="2.1.1.130" evidence="9"/>
<dbReference type="RefSeq" id="WP_133284503.1">
    <property type="nucleotide sequence ID" value="NZ_SMSI01000002.1"/>
</dbReference>
<dbReference type="PROSITE" id="PS00839">
    <property type="entry name" value="SUMT_1"/>
    <property type="match status" value="1"/>
</dbReference>
<dbReference type="SUPFAM" id="SSF53790">
    <property type="entry name" value="Tetrapyrrole methylase"/>
    <property type="match status" value="1"/>
</dbReference>
<evidence type="ECO:0000313" key="9">
    <source>
        <dbReference type="EMBL" id="TDH35803.1"/>
    </source>
</evidence>
<dbReference type="GO" id="GO:0032259">
    <property type="term" value="P:methylation"/>
    <property type="evidence" value="ECO:0007669"/>
    <property type="project" value="UniProtKB-KW"/>
</dbReference>
<dbReference type="GO" id="GO:0009236">
    <property type="term" value="P:cobalamin biosynthetic process"/>
    <property type="evidence" value="ECO:0007669"/>
    <property type="project" value="UniProtKB-UniRule"/>
</dbReference>
<dbReference type="PANTHER" id="PTHR43467:SF2">
    <property type="entry name" value="COBALT-PRECORRIN-2 C(20)-METHYLTRANSFERASE"/>
    <property type="match status" value="1"/>
</dbReference>
<dbReference type="OrthoDB" id="9804789at2"/>
<evidence type="ECO:0000259" key="8">
    <source>
        <dbReference type="Pfam" id="PF00590"/>
    </source>
</evidence>
<dbReference type="Gene3D" id="3.30.950.10">
    <property type="entry name" value="Methyltransferase, Cobalt-precorrin-4 Transmethylase, Domain 2"/>
    <property type="match status" value="1"/>
</dbReference>
<sequence>MTGKLYGVGLGPGDPELLTLKALRILTSVPVIAWPAPEEGDSFARSIAAGHLPGGQVEIAIRVPMRVERFPAQEIYDRAAEEIAAHLDAGRDVAVLCEGDPFFYGSFMYLFERLAGHHETEIVPGVSSIMAAGAASGRPLSARNDVLTVIPGPLPDDEIAARIDASGAVAIMKVGRHFNRLRALIEKMNLTAQAVYAERVTLAGERVMPLAEVSGDTAPYFSIILIYKGAESWAKPAAQAEAQT</sequence>
<protein>
    <submittedName>
        <fullName evidence="9">Precorrin-2 C(20)-methyltransferase</fullName>
        <ecNumber evidence="9">2.1.1.130</ecNumber>
    </submittedName>
</protein>
<organism evidence="9 10">
    <name type="scientific">Pseudohoeflea suaedae</name>
    <dbReference type="NCBI Taxonomy" id="877384"/>
    <lineage>
        <taxon>Bacteria</taxon>
        <taxon>Pseudomonadati</taxon>
        <taxon>Pseudomonadota</taxon>
        <taxon>Alphaproteobacteria</taxon>
        <taxon>Hyphomicrobiales</taxon>
        <taxon>Rhizobiaceae</taxon>
        <taxon>Pseudohoeflea</taxon>
    </lineage>
</organism>
<keyword evidence="4 9" id="KW-0489">Methyltransferase</keyword>
<dbReference type="CDD" id="cd11645">
    <property type="entry name" value="Precorrin_2_C20_MT"/>
    <property type="match status" value="1"/>
</dbReference>
<dbReference type="InterPro" id="IPR003043">
    <property type="entry name" value="Uropor_MeTrfase_CS"/>
</dbReference>
<evidence type="ECO:0000256" key="1">
    <source>
        <dbReference type="ARBA" id="ARBA00004953"/>
    </source>
</evidence>
<keyword evidence="5 9" id="KW-0808">Transferase</keyword>
<dbReference type="Pfam" id="PF00590">
    <property type="entry name" value="TP_methylase"/>
    <property type="match status" value="1"/>
</dbReference>
<evidence type="ECO:0000256" key="2">
    <source>
        <dbReference type="ARBA" id="ARBA00005879"/>
    </source>
</evidence>
<dbReference type="InterPro" id="IPR000878">
    <property type="entry name" value="4pyrrol_Mease"/>
</dbReference>
<dbReference type="UniPathway" id="UPA00148"/>
<dbReference type="InterPro" id="IPR006364">
    <property type="entry name" value="CobI/CbiL/CobIJ_dom"/>
</dbReference>
<dbReference type="InterPro" id="IPR035996">
    <property type="entry name" value="4pyrrol_Methylase_sf"/>
</dbReference>
<keyword evidence="6" id="KW-0949">S-adenosyl-L-methionine</keyword>
<accession>A0A4R5PJG0</accession>
<comment type="similarity">
    <text evidence="2 7">Belongs to the precorrin methyltransferase family.</text>
</comment>
<dbReference type="EMBL" id="SMSI01000002">
    <property type="protein sequence ID" value="TDH35803.1"/>
    <property type="molecule type" value="Genomic_DNA"/>
</dbReference>
<dbReference type="Gene3D" id="3.40.1010.10">
    <property type="entry name" value="Cobalt-precorrin-4 Transmethylase, Domain 1"/>
    <property type="match status" value="1"/>
</dbReference>
<keyword evidence="3" id="KW-0169">Cobalamin biosynthesis</keyword>
<dbReference type="InterPro" id="IPR014777">
    <property type="entry name" value="4pyrrole_Mease_sub1"/>
</dbReference>
<comment type="caution">
    <text evidence="9">The sequence shown here is derived from an EMBL/GenBank/DDBJ whole genome shotgun (WGS) entry which is preliminary data.</text>
</comment>
<dbReference type="GO" id="GO:0030788">
    <property type="term" value="F:precorrin-2 C20-methyltransferase activity"/>
    <property type="evidence" value="ECO:0007669"/>
    <property type="project" value="UniProtKB-EC"/>
</dbReference>
<keyword evidence="10" id="KW-1185">Reference proteome</keyword>
<evidence type="ECO:0000256" key="3">
    <source>
        <dbReference type="ARBA" id="ARBA00022573"/>
    </source>
</evidence>
<dbReference type="PANTHER" id="PTHR43467">
    <property type="entry name" value="COBALT-PRECORRIN-2 C(20)-METHYLTRANSFERASE"/>
    <property type="match status" value="1"/>
</dbReference>
<gene>
    <name evidence="9" type="primary">cobI</name>
    <name evidence="9" type="ORF">E2A64_10780</name>
</gene>